<evidence type="ECO:0000256" key="1">
    <source>
        <dbReference type="SAM" id="MobiDB-lite"/>
    </source>
</evidence>
<protein>
    <submittedName>
        <fullName evidence="2">Uncharacterized protein</fullName>
    </submittedName>
</protein>
<feature type="region of interest" description="Disordered" evidence="1">
    <location>
        <begin position="1"/>
        <end position="60"/>
    </location>
</feature>
<feature type="compositionally biased region" description="Basic and acidic residues" evidence="1">
    <location>
        <begin position="42"/>
        <end position="60"/>
    </location>
</feature>
<dbReference type="AlphaFoldDB" id="A0A7J8CIM4"/>
<evidence type="ECO:0000313" key="3">
    <source>
        <dbReference type="Proteomes" id="UP000593571"/>
    </source>
</evidence>
<gene>
    <name evidence="2" type="ORF">HJG63_009099</name>
</gene>
<name>A0A7J8CIM4_ROUAE</name>
<comment type="caution">
    <text evidence="2">The sequence shown here is derived from an EMBL/GenBank/DDBJ whole genome shotgun (WGS) entry which is preliminary data.</text>
</comment>
<dbReference type="EMBL" id="JACASE010000014">
    <property type="protein sequence ID" value="KAF6410612.1"/>
    <property type="molecule type" value="Genomic_DNA"/>
</dbReference>
<proteinExistence type="predicted"/>
<dbReference type="Proteomes" id="UP000593571">
    <property type="component" value="Unassembled WGS sequence"/>
</dbReference>
<keyword evidence="3" id="KW-1185">Reference proteome</keyword>
<reference evidence="2 3" key="1">
    <citation type="journal article" date="2020" name="Nature">
        <title>Six reference-quality genomes reveal evolution of bat adaptations.</title>
        <authorList>
            <person name="Jebb D."/>
            <person name="Huang Z."/>
            <person name="Pippel M."/>
            <person name="Hughes G.M."/>
            <person name="Lavrichenko K."/>
            <person name="Devanna P."/>
            <person name="Winkler S."/>
            <person name="Jermiin L.S."/>
            <person name="Skirmuntt E.C."/>
            <person name="Katzourakis A."/>
            <person name="Burkitt-Gray L."/>
            <person name="Ray D.A."/>
            <person name="Sullivan K.A.M."/>
            <person name="Roscito J.G."/>
            <person name="Kirilenko B.M."/>
            <person name="Davalos L.M."/>
            <person name="Corthals A.P."/>
            <person name="Power M.L."/>
            <person name="Jones G."/>
            <person name="Ransome R.D."/>
            <person name="Dechmann D.K.N."/>
            <person name="Locatelli A.G."/>
            <person name="Puechmaille S.J."/>
            <person name="Fedrigo O."/>
            <person name="Jarvis E.D."/>
            <person name="Hiller M."/>
            <person name="Vernes S.C."/>
            <person name="Myers E.W."/>
            <person name="Teeling E.C."/>
        </authorList>
    </citation>
    <scope>NUCLEOTIDE SEQUENCE [LARGE SCALE GENOMIC DNA]</scope>
    <source>
        <strain evidence="2">MRouAeg1</strain>
        <tissue evidence="2">Muscle</tissue>
    </source>
</reference>
<evidence type="ECO:0000313" key="2">
    <source>
        <dbReference type="EMBL" id="KAF6410612.1"/>
    </source>
</evidence>
<accession>A0A7J8CIM4</accession>
<sequence>MASGVQDRGGERKRAGPVTLEPVWASRKRHPRKASPKEEEEVSRGQREIRSREPERPSEHALWEVVGRSAHAALPQCACAPRSGSEGGSGDFRYRK</sequence>
<organism evidence="2 3">
    <name type="scientific">Rousettus aegyptiacus</name>
    <name type="common">Egyptian fruit bat</name>
    <name type="synonym">Pteropus aegyptiacus</name>
    <dbReference type="NCBI Taxonomy" id="9407"/>
    <lineage>
        <taxon>Eukaryota</taxon>
        <taxon>Metazoa</taxon>
        <taxon>Chordata</taxon>
        <taxon>Craniata</taxon>
        <taxon>Vertebrata</taxon>
        <taxon>Euteleostomi</taxon>
        <taxon>Mammalia</taxon>
        <taxon>Eutheria</taxon>
        <taxon>Laurasiatheria</taxon>
        <taxon>Chiroptera</taxon>
        <taxon>Yinpterochiroptera</taxon>
        <taxon>Pteropodoidea</taxon>
        <taxon>Pteropodidae</taxon>
        <taxon>Rousettinae</taxon>
        <taxon>Rousettus</taxon>
    </lineage>
</organism>